<keyword evidence="10 14" id="KW-0675">Receptor</keyword>
<dbReference type="PROSITE" id="PS00237">
    <property type="entry name" value="G_PROTEIN_RECEP_F1_1"/>
    <property type="match status" value="1"/>
</dbReference>
<feature type="transmembrane region" description="Helical" evidence="16">
    <location>
        <begin position="195"/>
        <end position="216"/>
    </location>
</feature>
<gene>
    <name evidence="18" type="primary">HTR7</name>
    <name evidence="18" type="ORF">BLAG_LOCUS1284</name>
</gene>
<feature type="domain" description="G-protein coupled receptors family 1 profile" evidence="17">
    <location>
        <begin position="48"/>
        <end position="342"/>
    </location>
</feature>
<feature type="transmembrane region" description="Helical" evidence="16">
    <location>
        <begin position="284"/>
        <end position="306"/>
    </location>
</feature>
<dbReference type="PANTHER" id="PTHR22752:SF10">
    <property type="entry name" value="G-PROTEIN COUPLED RECEPTOR 161"/>
    <property type="match status" value="1"/>
</dbReference>
<keyword evidence="19" id="KW-1185">Reference proteome</keyword>
<comment type="similarity">
    <text evidence="14">Belongs to the G-protein coupled receptor 1 family.</text>
</comment>
<feature type="region of interest" description="Disordered" evidence="15">
    <location>
        <begin position="231"/>
        <end position="271"/>
    </location>
</feature>
<keyword evidence="6 14" id="KW-0297">G-protein coupled receptor</keyword>
<dbReference type="OrthoDB" id="5980076at2759"/>
<dbReference type="Proteomes" id="UP000838412">
    <property type="component" value="Chromosome 1"/>
</dbReference>
<evidence type="ECO:0000256" key="1">
    <source>
        <dbReference type="ARBA" id="ARBA00004272"/>
    </source>
</evidence>
<dbReference type="PRINTS" id="PR00237">
    <property type="entry name" value="GPCRRHODOPSN"/>
</dbReference>
<keyword evidence="2" id="KW-0217">Developmental protein</keyword>
<evidence type="ECO:0000256" key="12">
    <source>
        <dbReference type="ARBA" id="ARBA00023224"/>
    </source>
</evidence>
<dbReference type="InterPro" id="IPR017452">
    <property type="entry name" value="GPCR_Rhodpsn_7TM"/>
</dbReference>
<dbReference type="InterPro" id="IPR000276">
    <property type="entry name" value="GPCR_Rhodpsn"/>
</dbReference>
<dbReference type="Pfam" id="PF00001">
    <property type="entry name" value="7tm_1"/>
    <property type="match status" value="1"/>
</dbReference>
<comment type="subcellular location">
    <subcellularLocation>
        <location evidence="1">Cell projection</location>
        <location evidence="1">Cilium membrane</location>
        <topology evidence="1">Multi-pass membrane protein</topology>
    </subcellularLocation>
</comment>
<evidence type="ECO:0000313" key="18">
    <source>
        <dbReference type="EMBL" id="CAH1231548.1"/>
    </source>
</evidence>
<dbReference type="PRINTS" id="PR01102">
    <property type="entry name" value="5HT6RECEPTR"/>
</dbReference>
<evidence type="ECO:0000256" key="8">
    <source>
        <dbReference type="ARBA" id="ARBA00023136"/>
    </source>
</evidence>
<keyword evidence="4 14" id="KW-0812">Transmembrane</keyword>
<evidence type="ECO:0000256" key="7">
    <source>
        <dbReference type="ARBA" id="ARBA00023069"/>
    </source>
</evidence>
<evidence type="ECO:0000313" key="19">
    <source>
        <dbReference type="Proteomes" id="UP000838412"/>
    </source>
</evidence>
<organism evidence="18 19">
    <name type="scientific">Branchiostoma lanceolatum</name>
    <name type="common">Common lancelet</name>
    <name type="synonym">Amphioxus lanceolatum</name>
    <dbReference type="NCBI Taxonomy" id="7740"/>
    <lineage>
        <taxon>Eukaryota</taxon>
        <taxon>Metazoa</taxon>
        <taxon>Chordata</taxon>
        <taxon>Cephalochordata</taxon>
        <taxon>Leptocardii</taxon>
        <taxon>Amphioxiformes</taxon>
        <taxon>Branchiostomatidae</taxon>
        <taxon>Branchiostoma</taxon>
    </lineage>
</organism>
<evidence type="ECO:0000256" key="16">
    <source>
        <dbReference type="SAM" id="Phobius"/>
    </source>
</evidence>
<dbReference type="EMBL" id="OV696686">
    <property type="protein sequence ID" value="CAH1231548.1"/>
    <property type="molecule type" value="Genomic_DNA"/>
</dbReference>
<evidence type="ECO:0000256" key="11">
    <source>
        <dbReference type="ARBA" id="ARBA00023180"/>
    </source>
</evidence>
<feature type="transmembrane region" description="Helical" evidence="16">
    <location>
        <begin position="35"/>
        <end position="57"/>
    </location>
</feature>
<evidence type="ECO:0000256" key="6">
    <source>
        <dbReference type="ARBA" id="ARBA00023040"/>
    </source>
</evidence>
<name>A0A8J9VZR1_BRALA</name>
<evidence type="ECO:0000256" key="3">
    <source>
        <dbReference type="ARBA" id="ARBA00022475"/>
    </source>
</evidence>
<feature type="region of interest" description="Disordered" evidence="15">
    <location>
        <begin position="378"/>
        <end position="424"/>
    </location>
</feature>
<dbReference type="SUPFAM" id="SSF81321">
    <property type="entry name" value="Family A G protein-coupled receptor-like"/>
    <property type="match status" value="1"/>
</dbReference>
<evidence type="ECO:0000256" key="2">
    <source>
        <dbReference type="ARBA" id="ARBA00022473"/>
    </source>
</evidence>
<evidence type="ECO:0000256" key="10">
    <source>
        <dbReference type="ARBA" id="ARBA00023170"/>
    </source>
</evidence>
<keyword evidence="9" id="KW-1015">Disulfide bond</keyword>
<evidence type="ECO:0000256" key="15">
    <source>
        <dbReference type="SAM" id="MobiDB-lite"/>
    </source>
</evidence>
<proteinExistence type="inferred from homology"/>
<keyword evidence="5 16" id="KW-1133">Transmembrane helix</keyword>
<evidence type="ECO:0000259" key="17">
    <source>
        <dbReference type="PROSITE" id="PS50262"/>
    </source>
</evidence>
<evidence type="ECO:0000256" key="13">
    <source>
        <dbReference type="ARBA" id="ARBA00023273"/>
    </source>
</evidence>
<feature type="transmembrane region" description="Helical" evidence="16">
    <location>
        <begin position="326"/>
        <end position="344"/>
    </location>
</feature>
<dbReference type="AlphaFoldDB" id="A0A8J9VZR1"/>
<evidence type="ECO:0000256" key="14">
    <source>
        <dbReference type="RuleBase" id="RU000688"/>
    </source>
</evidence>
<feature type="transmembrane region" description="Helical" evidence="16">
    <location>
        <begin position="148"/>
        <end position="168"/>
    </location>
</feature>
<protein>
    <submittedName>
        <fullName evidence="18">HTR7 protein</fullName>
    </submittedName>
</protein>
<dbReference type="GO" id="GO:0005768">
    <property type="term" value="C:endosome"/>
    <property type="evidence" value="ECO:0007669"/>
    <property type="project" value="TreeGrafter"/>
</dbReference>
<accession>A0A8J9VZR1</accession>
<keyword evidence="13" id="KW-0966">Cell projection</keyword>
<keyword evidence="12 14" id="KW-0807">Transducer</keyword>
<dbReference type="Gene3D" id="1.20.1070.10">
    <property type="entry name" value="Rhodopsin 7-helix transmembrane proteins"/>
    <property type="match status" value="1"/>
</dbReference>
<evidence type="ECO:0000256" key="9">
    <source>
        <dbReference type="ARBA" id="ARBA00023157"/>
    </source>
</evidence>
<feature type="region of interest" description="Disordered" evidence="15">
    <location>
        <begin position="460"/>
        <end position="481"/>
    </location>
</feature>
<keyword evidence="11" id="KW-0325">Glycoprotein</keyword>
<dbReference type="CDD" id="cd00637">
    <property type="entry name" value="7tm_classA_rhodopsin-like"/>
    <property type="match status" value="1"/>
</dbReference>
<dbReference type="GO" id="GO:0004930">
    <property type="term" value="F:G protein-coupled receptor activity"/>
    <property type="evidence" value="ECO:0007669"/>
    <property type="project" value="UniProtKB-KW"/>
</dbReference>
<evidence type="ECO:0000256" key="5">
    <source>
        <dbReference type="ARBA" id="ARBA00022989"/>
    </source>
</evidence>
<keyword evidence="8 16" id="KW-0472">Membrane</keyword>
<dbReference type="PANTHER" id="PTHR22752">
    <property type="entry name" value="G PROTEIN-COUPLED RECEPTOR"/>
    <property type="match status" value="1"/>
</dbReference>
<feature type="compositionally biased region" description="Low complexity" evidence="15">
    <location>
        <begin position="393"/>
        <end position="411"/>
    </location>
</feature>
<dbReference type="PROSITE" id="PS50262">
    <property type="entry name" value="G_PROTEIN_RECEP_F1_2"/>
    <property type="match status" value="1"/>
</dbReference>
<keyword evidence="7" id="KW-0969">Cilium</keyword>
<keyword evidence="3" id="KW-1003">Cell membrane</keyword>
<sequence>MATTSYVATFLVSNETAAGTGAAGEVPTWLTCLEATFMIVIFMSSVIANLIVFALFYKKPSLLSISNRFVLNLSVSNFLMSLLVTPSVLVSAMARSWIFGDALCQVAGVLTTLLFAASIWTLVLVSLDRYCAIIAPLHYAMRITPSRCLYMMAAVWLVSAGLAVPPVAGWSHIQYQAEKCSCTVVWETSNRTDRYYTIFLAVVCFGLPCLIMAGAYSRIYRAAQKTTARARRNSVFPEPSSSTVTGLRTPKRRSSTESIRSTFRGRGASNASDHPMAHIRDDWIAAKTGMVVMSTFLLCWIPHFTVMVLESTLSEPRLIPSWVERLALYLALSSCTVNPVVYVFRSRVMRHQLQALFARTSCTARGRRERVLELTTTSDSNQLQVNRRRASGSSLPTTSTCASSSSGQSPSGRREPSVGSLASYTKPPMVTIHEHDEEITSAVVHSSASPELILDFNSLTRRSSGDGTSSPNSLAPPPTPPMYVIPALTVSGPTDLDGSSEDMHDVPLPFGCVVDMV</sequence>
<feature type="transmembrane region" description="Helical" evidence="16">
    <location>
        <begin position="106"/>
        <end position="127"/>
    </location>
</feature>
<feature type="transmembrane region" description="Helical" evidence="16">
    <location>
        <begin position="69"/>
        <end position="94"/>
    </location>
</feature>
<evidence type="ECO:0000256" key="4">
    <source>
        <dbReference type="ARBA" id="ARBA00022692"/>
    </source>
</evidence>
<dbReference type="GO" id="GO:0060170">
    <property type="term" value="C:ciliary membrane"/>
    <property type="evidence" value="ECO:0007669"/>
    <property type="project" value="UniProtKB-SubCell"/>
</dbReference>
<reference evidence="18" key="1">
    <citation type="submission" date="2022-01" db="EMBL/GenBank/DDBJ databases">
        <authorList>
            <person name="Braso-Vives M."/>
        </authorList>
    </citation>
    <scope>NUCLEOTIDE SEQUENCE</scope>
</reference>